<dbReference type="Gene3D" id="3.40.630.30">
    <property type="match status" value="1"/>
</dbReference>
<protein>
    <submittedName>
        <fullName evidence="3">GNAT family N-acetyltransferase</fullName>
    </submittedName>
</protein>
<dbReference type="SUPFAM" id="SSF55729">
    <property type="entry name" value="Acyl-CoA N-acyltransferases (Nat)"/>
    <property type="match status" value="1"/>
</dbReference>
<evidence type="ECO:0000256" key="1">
    <source>
        <dbReference type="SAM" id="MobiDB-lite"/>
    </source>
</evidence>
<evidence type="ECO:0000313" key="3">
    <source>
        <dbReference type="EMBL" id="MDL5032853.1"/>
    </source>
</evidence>
<dbReference type="CDD" id="cd04301">
    <property type="entry name" value="NAT_SF"/>
    <property type="match status" value="1"/>
</dbReference>
<sequence>MPLQLRHLSGDRPGDLAIVDAVLRSHPTFGRRSLYHPTDAALFMRSASMPCTPEQLQVFAVVKRGKVCGVAKVLLHVPDARTALLDLLMIQADATGQGLGSEALEHLSVKARRWTGINRWQLMVLDCHTRAQAFWRAQGFQLTRIALEAEGPEGRGQGATVHWMERPLRRPSSARSQPPCRSTGRGSVLAPQRPQ</sequence>
<dbReference type="InterPro" id="IPR016181">
    <property type="entry name" value="Acyl_CoA_acyltransferase"/>
</dbReference>
<gene>
    <name evidence="3" type="ORF">QRD43_13140</name>
</gene>
<comment type="caution">
    <text evidence="3">The sequence shown here is derived from an EMBL/GenBank/DDBJ whole genome shotgun (WGS) entry which is preliminary data.</text>
</comment>
<name>A0ABT7LJ49_9BURK</name>
<organism evidence="3 4">
    <name type="scientific">Roseateles subflavus</name>
    <dbReference type="NCBI Taxonomy" id="3053353"/>
    <lineage>
        <taxon>Bacteria</taxon>
        <taxon>Pseudomonadati</taxon>
        <taxon>Pseudomonadota</taxon>
        <taxon>Betaproteobacteria</taxon>
        <taxon>Burkholderiales</taxon>
        <taxon>Sphaerotilaceae</taxon>
        <taxon>Roseateles</taxon>
    </lineage>
</organism>
<keyword evidence="4" id="KW-1185">Reference proteome</keyword>
<dbReference type="PROSITE" id="PS51186">
    <property type="entry name" value="GNAT"/>
    <property type="match status" value="1"/>
</dbReference>
<dbReference type="EMBL" id="JASVDS010000003">
    <property type="protein sequence ID" value="MDL5032853.1"/>
    <property type="molecule type" value="Genomic_DNA"/>
</dbReference>
<dbReference type="Proteomes" id="UP001238603">
    <property type="component" value="Unassembled WGS sequence"/>
</dbReference>
<evidence type="ECO:0000259" key="2">
    <source>
        <dbReference type="PROSITE" id="PS51186"/>
    </source>
</evidence>
<proteinExistence type="predicted"/>
<evidence type="ECO:0000313" key="4">
    <source>
        <dbReference type="Proteomes" id="UP001238603"/>
    </source>
</evidence>
<dbReference type="RefSeq" id="WP_285982922.1">
    <property type="nucleotide sequence ID" value="NZ_JASVDS010000003.1"/>
</dbReference>
<feature type="domain" description="N-acetyltransferase" evidence="2">
    <location>
        <begin position="3"/>
        <end position="169"/>
    </location>
</feature>
<accession>A0ABT7LJ49</accession>
<feature type="region of interest" description="Disordered" evidence="1">
    <location>
        <begin position="151"/>
        <end position="195"/>
    </location>
</feature>
<dbReference type="InterPro" id="IPR000182">
    <property type="entry name" value="GNAT_dom"/>
</dbReference>
<dbReference type="Pfam" id="PF00583">
    <property type="entry name" value="Acetyltransf_1"/>
    <property type="match status" value="1"/>
</dbReference>
<reference evidence="3 4" key="1">
    <citation type="submission" date="2023-06" db="EMBL/GenBank/DDBJ databases">
        <title>Pelomonas sp. APW6 16S ribosomal RNA gene genome sequencing and assembly.</title>
        <authorList>
            <person name="Woo H."/>
        </authorList>
    </citation>
    <scope>NUCLEOTIDE SEQUENCE [LARGE SCALE GENOMIC DNA]</scope>
    <source>
        <strain evidence="3 4">APW6</strain>
    </source>
</reference>